<reference evidence="1" key="1">
    <citation type="submission" date="2018-02" db="EMBL/GenBank/DDBJ databases">
        <authorList>
            <person name="Cohen D.B."/>
            <person name="Kent A.D."/>
        </authorList>
    </citation>
    <scope>NUCLEOTIDE SEQUENCE</scope>
</reference>
<evidence type="ECO:0000313" key="1">
    <source>
        <dbReference type="EMBL" id="SPD10098.1"/>
    </source>
</evidence>
<dbReference type="AlphaFoldDB" id="A0A2N9HDU7"/>
<dbReference type="EMBL" id="OIVN01003290">
    <property type="protein sequence ID" value="SPD10098.1"/>
    <property type="molecule type" value="Genomic_DNA"/>
</dbReference>
<organism evidence="1">
    <name type="scientific">Fagus sylvatica</name>
    <name type="common">Beechnut</name>
    <dbReference type="NCBI Taxonomy" id="28930"/>
    <lineage>
        <taxon>Eukaryota</taxon>
        <taxon>Viridiplantae</taxon>
        <taxon>Streptophyta</taxon>
        <taxon>Embryophyta</taxon>
        <taxon>Tracheophyta</taxon>
        <taxon>Spermatophyta</taxon>
        <taxon>Magnoliopsida</taxon>
        <taxon>eudicotyledons</taxon>
        <taxon>Gunneridae</taxon>
        <taxon>Pentapetalae</taxon>
        <taxon>rosids</taxon>
        <taxon>fabids</taxon>
        <taxon>Fagales</taxon>
        <taxon>Fagaceae</taxon>
        <taxon>Fagus</taxon>
    </lineage>
</organism>
<sequence>MLWQQVYSSSYGGLGIYATFNKALLGKWLWRQGSRHPYDRLMPRDLPSQLWKEIGSKVQDMEKSHRLWQGRTFKEKRTIPALKLHFLQPSSRSADGA</sequence>
<gene>
    <name evidence="1" type="ORF">FSB_LOCUS37980</name>
</gene>
<protein>
    <submittedName>
        <fullName evidence="1">Uncharacterized protein</fullName>
    </submittedName>
</protein>
<proteinExistence type="predicted"/>
<accession>A0A2N9HDU7</accession>
<name>A0A2N9HDU7_FAGSY</name>